<feature type="transmembrane region" description="Helical" evidence="1">
    <location>
        <begin position="541"/>
        <end position="558"/>
    </location>
</feature>
<feature type="transmembrane region" description="Helical" evidence="1">
    <location>
        <begin position="1100"/>
        <end position="1121"/>
    </location>
</feature>
<feature type="transmembrane region" description="Helical" evidence="1">
    <location>
        <begin position="1234"/>
        <end position="1255"/>
    </location>
</feature>
<dbReference type="Gene3D" id="3.30.70.1430">
    <property type="entry name" value="Multidrug efflux transporter AcrB pore domain"/>
    <property type="match status" value="2"/>
</dbReference>
<feature type="transmembrane region" description="Helical" evidence="1">
    <location>
        <begin position="1148"/>
        <end position="1172"/>
    </location>
</feature>
<accession>A0A328CC96</accession>
<dbReference type="Gene3D" id="1.20.1640.10">
    <property type="entry name" value="Multidrug efflux transporter AcrB transmembrane domain"/>
    <property type="match status" value="3"/>
</dbReference>
<dbReference type="Pfam" id="PF00873">
    <property type="entry name" value="ACR_tran"/>
    <property type="match status" value="2"/>
</dbReference>
<dbReference type="RefSeq" id="WP_111729045.1">
    <property type="nucleotide sequence ID" value="NZ_QHKO01000002.1"/>
</dbReference>
<comment type="caution">
    <text evidence="2">The sequence shown here is derived from an EMBL/GenBank/DDBJ whole genome shotgun (WGS) entry which is preliminary data.</text>
</comment>
<dbReference type="SUPFAM" id="SSF82693">
    <property type="entry name" value="Multidrug efflux transporter AcrB pore domain, PN1, PN2, PC1 and PC2 subdomains"/>
    <property type="match status" value="2"/>
</dbReference>
<dbReference type="GO" id="GO:0042910">
    <property type="term" value="F:xenobiotic transmembrane transporter activity"/>
    <property type="evidence" value="ECO:0007669"/>
    <property type="project" value="TreeGrafter"/>
</dbReference>
<feature type="transmembrane region" description="Helical" evidence="1">
    <location>
        <begin position="423"/>
        <end position="442"/>
    </location>
</feature>
<dbReference type="Gene3D" id="3.30.2090.10">
    <property type="entry name" value="Multidrug efflux transporter AcrB TolC docking domain, DN and DC subdomains"/>
    <property type="match status" value="2"/>
</dbReference>
<feature type="transmembrane region" description="Helical" evidence="1">
    <location>
        <begin position="631"/>
        <end position="652"/>
    </location>
</feature>
<feature type="transmembrane region" description="Helical" evidence="1">
    <location>
        <begin position="397"/>
        <end position="417"/>
    </location>
</feature>
<feature type="transmembrane region" description="Helical" evidence="1">
    <location>
        <begin position="600"/>
        <end position="619"/>
    </location>
</feature>
<dbReference type="InterPro" id="IPR001036">
    <property type="entry name" value="Acrflvin-R"/>
</dbReference>
<dbReference type="EMBL" id="QHKO01000002">
    <property type="protein sequence ID" value="RAL23787.1"/>
    <property type="molecule type" value="Genomic_DNA"/>
</dbReference>
<dbReference type="PANTHER" id="PTHR32063:SF19">
    <property type="entry name" value="CATION EFFLUX SYSTEM PROTEIN CUSA"/>
    <property type="match status" value="1"/>
</dbReference>
<dbReference type="Gene3D" id="3.30.70.1320">
    <property type="entry name" value="Multidrug efflux transporter AcrB pore domain like"/>
    <property type="match status" value="1"/>
</dbReference>
<feature type="transmembrane region" description="Helical" evidence="1">
    <location>
        <begin position="1202"/>
        <end position="1222"/>
    </location>
</feature>
<keyword evidence="1" id="KW-0472">Membrane</keyword>
<name>A0A328CC96_9DELT</name>
<protein>
    <recommendedName>
        <fullName evidence="4">Acriflavine resistance protein B</fullName>
    </recommendedName>
</protein>
<proteinExistence type="predicted"/>
<gene>
    <name evidence="2" type="ORF">DL240_06435</name>
</gene>
<feature type="transmembrane region" description="Helical" evidence="1">
    <location>
        <begin position="23"/>
        <end position="42"/>
    </location>
</feature>
<dbReference type="OrthoDB" id="9798415at2"/>
<dbReference type="Proteomes" id="UP000249169">
    <property type="component" value="Unassembled WGS sequence"/>
</dbReference>
<keyword evidence="1" id="KW-0812">Transmembrane</keyword>
<organism evidence="2 3">
    <name type="scientific">Lujinxingia litoralis</name>
    <dbReference type="NCBI Taxonomy" id="2211119"/>
    <lineage>
        <taxon>Bacteria</taxon>
        <taxon>Deltaproteobacteria</taxon>
        <taxon>Bradymonadales</taxon>
        <taxon>Lujinxingiaceae</taxon>
        <taxon>Lujinxingia</taxon>
    </lineage>
</organism>
<keyword evidence="1" id="KW-1133">Transmembrane helix</keyword>
<dbReference type="PANTHER" id="PTHR32063">
    <property type="match status" value="1"/>
</dbReference>
<evidence type="ECO:0000313" key="3">
    <source>
        <dbReference type="Proteomes" id="UP000249169"/>
    </source>
</evidence>
<feature type="transmembrane region" description="Helical" evidence="1">
    <location>
        <begin position="1076"/>
        <end position="1093"/>
    </location>
</feature>
<evidence type="ECO:0000313" key="2">
    <source>
        <dbReference type="EMBL" id="RAL23787.1"/>
    </source>
</evidence>
<feature type="transmembrane region" description="Helical" evidence="1">
    <location>
        <begin position="664"/>
        <end position="691"/>
    </location>
</feature>
<reference evidence="2 3" key="1">
    <citation type="submission" date="2018-05" db="EMBL/GenBank/DDBJ databases">
        <title>Lujinxingia marina gen. nov. sp. nov., a new facultative anaerobic member of the class Deltaproteobacteria, and proposal of Lujinxingaceae fam. nov.</title>
        <authorList>
            <person name="Li C.-M."/>
        </authorList>
    </citation>
    <scope>NUCLEOTIDE SEQUENCE [LARGE SCALE GENOMIC DNA]</scope>
    <source>
        <strain evidence="2 3">B210</strain>
    </source>
</reference>
<feature type="transmembrane region" description="Helical" evidence="1">
    <location>
        <begin position="510"/>
        <end position="529"/>
    </location>
</feature>
<dbReference type="SUPFAM" id="SSF82866">
    <property type="entry name" value="Multidrug efflux transporter AcrB transmembrane domain"/>
    <property type="match status" value="2"/>
</dbReference>
<dbReference type="SUPFAM" id="SSF82714">
    <property type="entry name" value="Multidrug efflux transporter AcrB TolC docking domain, DN and DC subdomains"/>
    <property type="match status" value="2"/>
</dbReference>
<dbReference type="Gene3D" id="3.30.70.1440">
    <property type="entry name" value="Multidrug efflux transporter AcrB pore domain"/>
    <property type="match status" value="1"/>
</dbReference>
<evidence type="ECO:0008006" key="4">
    <source>
        <dbReference type="Google" id="ProtNLM"/>
    </source>
</evidence>
<keyword evidence="3" id="KW-1185">Reference proteome</keyword>
<dbReference type="GO" id="GO:0005886">
    <property type="term" value="C:plasma membrane"/>
    <property type="evidence" value="ECO:0007669"/>
    <property type="project" value="TreeGrafter"/>
</dbReference>
<feature type="transmembrane region" description="Helical" evidence="1">
    <location>
        <begin position="471"/>
        <end position="490"/>
    </location>
</feature>
<sequence length="1287" mass="140341">MAIESSNSTWTARLIEGALRQRLIVVLLTLAVIVWGVFVSPIDVGWEGEGDPVPVDAIPDLGENQQIVFTEWPGRSPQDIEDQITYPLTTALLGVPGVETIRSSSMFGFSSIYVIFEEDAEYYWTRARLVERLASLPGGLLPEGVAPQLGPDATALGQVFWYTLEGRTPEGEPAGGWSLEELRTLQDFTVRYALSSAPGVAEVASIGGHVREYQVEVDPARLRAYDVTLAQVANAVRQSNSEVGARTTEINGVEYLIRGVGYVENLEDIEAAPVVTRDSVTVTVGEVARVTSGPGIRRGALTRGGVEAVGGVVTARYGANPKQVVDQVKASIDEVQRALPRRTLEDGTVSQVTIVPFYDRSELIERTLGTLSLALYQQILITVLVVMLMMLHLRAGLLVSSLLPLAVLMTFVAMKYTGVDANVVALAGIAIAIGTMVDMGIVMTENIAQHLDDAPEGEDRLRVIGRGASEVAPAILTAITTTVVSFLPVFMLTGQEGKLFTPLAFTKTYALVASLIIALFVIPTAASWVLGVRARSLRSRFILGLAAAVGALAVAIWAHVGVGLALLLSALAWLVDDMLDAKKVWRDTREHRWARRALRWAGLVAVVVVVSWLLATSWMPLGAGKGMAPNLIVVLAVVGWVLGSFMLFRVAYPTMLRWILAHKGLFLALPAMVVVLGLTIWLGFAATFGWLPDGAQRSAPGQWMHHAFPGLEREFMPDLDEGTFLYMPSTMPHGSLGEARDMLQSLDLLFETVPEVEYSVGKLGRAESALDPAPVAMVETIIEYKPEYRLDAQGRRLRFKVDGQGEFVRDEQGELIEDPDGRPFRQWRDEIRRPEDIWDELVDVARHVPGLTTAPLLQPISTRLVMLQSGIRAPMAVRLQGDELEDLADAALKIQEILREHPLVNQGAVNADRPVGKPYLVIEPERRELTRYGVSMEAFQQVVEAAIGGASVGQTVEGRERFAMRVRYPRELRDDPQTISRILVATPSGAQVPLGQLASIRYERGPEMIRSENSALVAYVMFDAAEGTSEVSVVESVRARLDDLQASGELELAEGVRLSFAGSYENSLRAEARLRILVPLILLIIALLIYLQFRSLWTALTIFSGIAVAFGGGFMLIWLYGQSWFLDVSIFGASLREIFQIEPMNLSVAVWVGFIALFGIAADDGVVMATYLKQRFDEGKSGTVDEVRERVVEAGLRRIRPCLMTTATTVLALLPVLTSYGTGADVMIPMAVPAVGGMTIALLTLFVVPTLYCAVEEGRLRLQDLNAAPEDGDVVPASMSVEDELTD</sequence>
<evidence type="ECO:0000256" key="1">
    <source>
        <dbReference type="SAM" id="Phobius"/>
    </source>
</evidence>
<dbReference type="InterPro" id="IPR027463">
    <property type="entry name" value="AcrB_DN_DC_subdom"/>
</dbReference>
<dbReference type="PRINTS" id="PR00702">
    <property type="entry name" value="ACRIFLAVINRP"/>
</dbReference>